<keyword evidence="2" id="KW-0472">Membrane</keyword>
<evidence type="ECO:0000256" key="2">
    <source>
        <dbReference type="SAM" id="Phobius"/>
    </source>
</evidence>
<dbReference type="InterPro" id="IPR000719">
    <property type="entry name" value="Prot_kinase_dom"/>
</dbReference>
<evidence type="ECO:0000313" key="5">
    <source>
        <dbReference type="Proteomes" id="UP000041254"/>
    </source>
</evidence>
<feature type="coiled-coil region" evidence="1">
    <location>
        <begin position="50"/>
        <end position="84"/>
    </location>
</feature>
<keyword evidence="2" id="KW-1133">Transmembrane helix</keyword>
<feature type="transmembrane region" description="Helical" evidence="2">
    <location>
        <begin position="12"/>
        <end position="34"/>
    </location>
</feature>
<dbReference type="Gene3D" id="1.10.510.10">
    <property type="entry name" value="Transferase(Phosphotransferase) domain 1"/>
    <property type="match status" value="3"/>
</dbReference>
<gene>
    <name evidence="4" type="ORF">Vbra_6247</name>
</gene>
<dbReference type="SUPFAM" id="SSF56112">
    <property type="entry name" value="Protein kinase-like (PK-like)"/>
    <property type="match status" value="3"/>
</dbReference>
<name>A0A0G4GFS1_VITBC</name>
<sequence length="498" mass="56688">MRNWATFGLAEIMAFGLLVGAALVAGGILAATFVPEKTWLRLKSKSELDVLEITETRKALQHNIKELKQKLVSHETRVKQSKKTIADNSAKAQIDLNAKDLNASPDTNRQTDRRTLTEIAQLNERIQNAEEEHDEAIWTLNPVFATAQRRVTELQSRNVHAGVHGIASFAVAIKVQDFSHQGHMDNQNKREMELGDKFHHPNVVEMKGAWVDEANKRFYMVFELVRGGSLWELMWRKERVRDEHDHYVMAGRIILGVAVWVVAGLLAVLPGGGGKSVEVAWEFVRLAAGIICPLSQFPHIAVRTLPNADRLDEEQIALLYSMWKFNPYDRITAATALNHPYFDNFNKAYDRYSRRKFGPRRVKRFMFRALQALAHVHSKGVAHRDVKPNNMLLQGRNGRETLKLCDFGPPESTVAMRACPCHPQYQSTDLRVPRHEGLREPRVSARHEAPRTRGRHCLPGHRHVRDDQGCWRASLWQLGFGRALIPVMAAWDTARASW</sequence>
<evidence type="ECO:0000313" key="4">
    <source>
        <dbReference type="EMBL" id="CEM28382.1"/>
    </source>
</evidence>
<dbReference type="GO" id="GO:0005634">
    <property type="term" value="C:nucleus"/>
    <property type="evidence" value="ECO:0007669"/>
    <property type="project" value="TreeGrafter"/>
</dbReference>
<feature type="domain" description="Protein kinase" evidence="3">
    <location>
        <begin position="145"/>
        <end position="498"/>
    </location>
</feature>
<dbReference type="OrthoDB" id="1668230at2759"/>
<dbReference type="InParanoid" id="A0A0G4GFS1"/>
<proteinExistence type="predicted"/>
<dbReference type="EMBL" id="CDMY01000653">
    <property type="protein sequence ID" value="CEM28382.1"/>
    <property type="molecule type" value="Genomic_DNA"/>
</dbReference>
<keyword evidence="5" id="KW-1185">Reference proteome</keyword>
<dbReference type="GO" id="GO:0044773">
    <property type="term" value="P:mitotic DNA damage checkpoint signaling"/>
    <property type="evidence" value="ECO:0007669"/>
    <property type="project" value="TreeGrafter"/>
</dbReference>
<dbReference type="InterPro" id="IPR011009">
    <property type="entry name" value="Kinase-like_dom_sf"/>
</dbReference>
<protein>
    <recommendedName>
        <fullName evidence="3">Protein kinase domain-containing protein</fullName>
    </recommendedName>
</protein>
<dbReference type="PROSITE" id="PS50011">
    <property type="entry name" value="PROTEIN_KINASE_DOM"/>
    <property type="match status" value="1"/>
</dbReference>
<dbReference type="GO" id="GO:0005524">
    <property type="term" value="F:ATP binding"/>
    <property type="evidence" value="ECO:0007669"/>
    <property type="project" value="InterPro"/>
</dbReference>
<reference evidence="4 5" key="1">
    <citation type="submission" date="2014-11" db="EMBL/GenBank/DDBJ databases">
        <authorList>
            <person name="Zhu J."/>
            <person name="Qi W."/>
            <person name="Song R."/>
        </authorList>
    </citation>
    <scope>NUCLEOTIDE SEQUENCE [LARGE SCALE GENOMIC DNA]</scope>
</reference>
<dbReference type="PANTHER" id="PTHR44167:SF24">
    <property type="entry name" value="SERINE_THREONINE-PROTEIN KINASE CHK2"/>
    <property type="match status" value="1"/>
</dbReference>
<evidence type="ECO:0000256" key="1">
    <source>
        <dbReference type="SAM" id="Coils"/>
    </source>
</evidence>
<evidence type="ECO:0000259" key="3">
    <source>
        <dbReference type="PROSITE" id="PS50011"/>
    </source>
</evidence>
<dbReference type="InterPro" id="IPR008271">
    <property type="entry name" value="Ser/Thr_kinase_AS"/>
</dbReference>
<dbReference type="GO" id="GO:0004674">
    <property type="term" value="F:protein serine/threonine kinase activity"/>
    <property type="evidence" value="ECO:0007669"/>
    <property type="project" value="TreeGrafter"/>
</dbReference>
<dbReference type="STRING" id="1169540.A0A0G4GFS1"/>
<dbReference type="Pfam" id="PF00069">
    <property type="entry name" value="Pkinase"/>
    <property type="match status" value="2"/>
</dbReference>
<dbReference type="PROSITE" id="PS00108">
    <property type="entry name" value="PROTEIN_KINASE_ST"/>
    <property type="match status" value="1"/>
</dbReference>
<dbReference type="Proteomes" id="UP000041254">
    <property type="component" value="Unassembled WGS sequence"/>
</dbReference>
<dbReference type="SMART" id="SM00220">
    <property type="entry name" value="S_TKc"/>
    <property type="match status" value="1"/>
</dbReference>
<dbReference type="AlphaFoldDB" id="A0A0G4GFS1"/>
<organism evidence="4 5">
    <name type="scientific">Vitrella brassicaformis (strain CCMP3155)</name>
    <dbReference type="NCBI Taxonomy" id="1169540"/>
    <lineage>
        <taxon>Eukaryota</taxon>
        <taxon>Sar</taxon>
        <taxon>Alveolata</taxon>
        <taxon>Colpodellida</taxon>
        <taxon>Vitrellaceae</taxon>
        <taxon>Vitrella</taxon>
    </lineage>
</organism>
<feature type="coiled-coil region" evidence="1">
    <location>
        <begin position="112"/>
        <end position="139"/>
    </location>
</feature>
<dbReference type="PANTHER" id="PTHR44167">
    <property type="entry name" value="OVARIAN-SPECIFIC SERINE/THREONINE-PROTEIN KINASE LOK-RELATED"/>
    <property type="match status" value="1"/>
</dbReference>
<keyword evidence="1" id="KW-0175">Coiled coil</keyword>
<dbReference type="VEuPathDB" id="CryptoDB:Vbra_6247"/>
<accession>A0A0G4GFS1</accession>
<keyword evidence="2" id="KW-0812">Transmembrane</keyword>